<evidence type="ECO:0000313" key="1">
    <source>
        <dbReference type="EMBL" id="KKK69329.1"/>
    </source>
</evidence>
<accession>A0A0F8ZSC2</accession>
<dbReference type="AlphaFoldDB" id="A0A0F8ZSC2"/>
<comment type="caution">
    <text evidence="1">The sequence shown here is derived from an EMBL/GenBank/DDBJ whole genome shotgun (WGS) entry which is preliminary data.</text>
</comment>
<sequence length="73" mass="8227">MARKKIGRKKRLGFSRRVTIGSMNFQSLPVGRLFKIGSGSELHRKINRGFGISLTRGKVKRIGQTTQVRQAQT</sequence>
<proteinExistence type="predicted"/>
<gene>
    <name evidence="1" type="ORF">LCGC14_2935140</name>
</gene>
<reference evidence="1" key="1">
    <citation type="journal article" date="2015" name="Nature">
        <title>Complex archaea that bridge the gap between prokaryotes and eukaryotes.</title>
        <authorList>
            <person name="Spang A."/>
            <person name="Saw J.H."/>
            <person name="Jorgensen S.L."/>
            <person name="Zaremba-Niedzwiedzka K."/>
            <person name="Martijn J."/>
            <person name="Lind A.E."/>
            <person name="van Eijk R."/>
            <person name="Schleper C."/>
            <person name="Guy L."/>
            <person name="Ettema T.J."/>
        </authorList>
    </citation>
    <scope>NUCLEOTIDE SEQUENCE</scope>
</reference>
<name>A0A0F8ZSC2_9ZZZZ</name>
<dbReference type="EMBL" id="LAZR01058701">
    <property type="protein sequence ID" value="KKK69329.1"/>
    <property type="molecule type" value="Genomic_DNA"/>
</dbReference>
<protein>
    <submittedName>
        <fullName evidence="1">Uncharacterized protein</fullName>
    </submittedName>
</protein>
<organism evidence="1">
    <name type="scientific">marine sediment metagenome</name>
    <dbReference type="NCBI Taxonomy" id="412755"/>
    <lineage>
        <taxon>unclassified sequences</taxon>
        <taxon>metagenomes</taxon>
        <taxon>ecological metagenomes</taxon>
    </lineage>
</organism>